<dbReference type="Pfam" id="PF01531">
    <property type="entry name" value="Glyco_transf_11"/>
    <property type="match status" value="1"/>
</dbReference>
<keyword evidence="3" id="KW-0472">Membrane</keyword>
<dbReference type="EMBL" id="JARK01001523">
    <property type="protein sequence ID" value="EYB93032.1"/>
    <property type="molecule type" value="Genomic_DNA"/>
</dbReference>
<keyword evidence="3" id="KW-0812">Transmembrane</keyword>
<dbReference type="GO" id="GO:0005975">
    <property type="term" value="P:carbohydrate metabolic process"/>
    <property type="evidence" value="ECO:0007669"/>
    <property type="project" value="InterPro"/>
</dbReference>
<keyword evidence="3" id="KW-1133">Transmembrane helix</keyword>
<sequence length="466" mass="54306">MKLPSKQRMLVFLSTMSLKRFLKPLCVFVVVPQRLKKSSYSSLFGSWSLRCARRPAREQFRLPTIRWTINFIQIGTKICCAEISRLSRDQMKLWRCNIVPVAITAVALFQIFWTLWNYRRPPILLSFTRHWDIPRDDSETKLQFRNHYLESAPLSSKCLTATLYAVNNAGGTGNIMFELLGLYAIAQRVGRVAVVYDDALNDKIGEISKNFPNIRQFFREATTCGSPTFVDVYYKGCCTFDENITNTISSHDDQHSITVKLFYLQSYKFFNNLHPHVVRHFFNAAPHVQELAASHLFQNKPKKDNLNICIHIRRGDFKKSADSLASEEDFTRIATDYVIAKAQEEDSRPSYLHVMSDDNAWTRNTFRTYKRTNIASHNSTPPGTEWEFSRMFCDRVLLTASMSTYGYWIGYFSRGQKVYYNYAFTPEFEKQLGPTDFWPPHWTAIQYNRQEKNITEWIPPNSVFDS</sequence>
<dbReference type="GO" id="GO:0008107">
    <property type="term" value="F:galactoside 2-alpha-L-fucosyltransferase activity"/>
    <property type="evidence" value="ECO:0007669"/>
    <property type="project" value="InterPro"/>
</dbReference>
<dbReference type="PANTHER" id="PTHR22898">
    <property type="entry name" value="UNCHARACTERIZED GLYCOSOL TRANSFERASE-RELATED"/>
    <property type="match status" value="1"/>
</dbReference>
<dbReference type="STRING" id="53326.A0A016SRR8"/>
<keyword evidence="5" id="KW-1185">Reference proteome</keyword>
<proteinExistence type="predicted"/>
<evidence type="ECO:0000256" key="3">
    <source>
        <dbReference type="SAM" id="Phobius"/>
    </source>
</evidence>
<protein>
    <recommendedName>
        <fullName evidence="6">L-Fucosyltransferase</fullName>
    </recommendedName>
</protein>
<dbReference type="OrthoDB" id="3226at2759"/>
<dbReference type="PANTHER" id="PTHR22898:SF3">
    <property type="entry name" value="ALPHA-1,2-FUCOSYLTRANSFERASE-RELATED"/>
    <property type="match status" value="1"/>
</dbReference>
<dbReference type="GO" id="GO:0016020">
    <property type="term" value="C:membrane"/>
    <property type="evidence" value="ECO:0007669"/>
    <property type="project" value="InterPro"/>
</dbReference>
<keyword evidence="1" id="KW-0328">Glycosyltransferase</keyword>
<reference evidence="5" key="1">
    <citation type="journal article" date="2015" name="Nat. Genet.">
        <title>The genome and transcriptome of the zoonotic hookworm Ancylostoma ceylanicum identify infection-specific gene families.</title>
        <authorList>
            <person name="Schwarz E.M."/>
            <person name="Hu Y."/>
            <person name="Antoshechkin I."/>
            <person name="Miller M.M."/>
            <person name="Sternberg P.W."/>
            <person name="Aroian R.V."/>
        </authorList>
    </citation>
    <scope>NUCLEOTIDE SEQUENCE</scope>
    <source>
        <strain evidence="5">HY135</strain>
    </source>
</reference>
<dbReference type="Proteomes" id="UP000024635">
    <property type="component" value="Unassembled WGS sequence"/>
</dbReference>
<evidence type="ECO:0000313" key="5">
    <source>
        <dbReference type="Proteomes" id="UP000024635"/>
    </source>
</evidence>
<keyword evidence="2" id="KW-0808">Transferase</keyword>
<accession>A0A016SRR8</accession>
<evidence type="ECO:0000256" key="1">
    <source>
        <dbReference type="ARBA" id="ARBA00022676"/>
    </source>
</evidence>
<comment type="caution">
    <text evidence="4">The sequence shown here is derived from an EMBL/GenBank/DDBJ whole genome shotgun (WGS) entry which is preliminary data.</text>
</comment>
<dbReference type="InterPro" id="IPR002516">
    <property type="entry name" value="Glyco_trans_11"/>
</dbReference>
<gene>
    <name evidence="4" type="primary">Acey_s0187.g1127</name>
    <name evidence="4" type="ORF">Y032_0187g1127</name>
</gene>
<name>A0A016SRR8_9BILA</name>
<evidence type="ECO:0008006" key="6">
    <source>
        <dbReference type="Google" id="ProtNLM"/>
    </source>
</evidence>
<feature type="transmembrane region" description="Helical" evidence="3">
    <location>
        <begin position="93"/>
        <end position="116"/>
    </location>
</feature>
<dbReference type="AlphaFoldDB" id="A0A016SRR8"/>
<evidence type="ECO:0000256" key="2">
    <source>
        <dbReference type="ARBA" id="ARBA00022679"/>
    </source>
</evidence>
<organism evidence="4 5">
    <name type="scientific">Ancylostoma ceylanicum</name>
    <dbReference type="NCBI Taxonomy" id="53326"/>
    <lineage>
        <taxon>Eukaryota</taxon>
        <taxon>Metazoa</taxon>
        <taxon>Ecdysozoa</taxon>
        <taxon>Nematoda</taxon>
        <taxon>Chromadorea</taxon>
        <taxon>Rhabditida</taxon>
        <taxon>Rhabditina</taxon>
        <taxon>Rhabditomorpha</taxon>
        <taxon>Strongyloidea</taxon>
        <taxon>Ancylostomatidae</taxon>
        <taxon>Ancylostomatinae</taxon>
        <taxon>Ancylostoma</taxon>
    </lineage>
</organism>
<evidence type="ECO:0000313" key="4">
    <source>
        <dbReference type="EMBL" id="EYB93032.1"/>
    </source>
</evidence>
<dbReference type="InterPro" id="IPR052501">
    <property type="entry name" value="Alpha-1-2_FucT"/>
</dbReference>